<organism evidence="1 2">
    <name type="scientific">Paragonimus skrjabini miyazakii</name>
    <dbReference type="NCBI Taxonomy" id="59628"/>
    <lineage>
        <taxon>Eukaryota</taxon>
        <taxon>Metazoa</taxon>
        <taxon>Spiralia</taxon>
        <taxon>Lophotrochozoa</taxon>
        <taxon>Platyhelminthes</taxon>
        <taxon>Trematoda</taxon>
        <taxon>Digenea</taxon>
        <taxon>Plagiorchiida</taxon>
        <taxon>Troglotremata</taxon>
        <taxon>Troglotrematidae</taxon>
        <taxon>Paragonimus</taxon>
    </lineage>
</organism>
<comment type="caution">
    <text evidence="1">The sequence shown here is derived from an EMBL/GenBank/DDBJ whole genome shotgun (WGS) entry which is preliminary data.</text>
</comment>
<evidence type="ECO:0000313" key="1">
    <source>
        <dbReference type="EMBL" id="KAF7256344.1"/>
    </source>
</evidence>
<gene>
    <name evidence="1" type="ORF">EG68_06163</name>
</gene>
<evidence type="ECO:0000313" key="2">
    <source>
        <dbReference type="Proteomes" id="UP000822476"/>
    </source>
</evidence>
<sequence>MTCKYKIFFDKWIVTTTDRYVQQSCRWLYRMNLTNAFARRDYQRNGFAQFSYEDFLVAAMSVLA</sequence>
<protein>
    <submittedName>
        <fullName evidence="1">Uncharacterized protein</fullName>
    </submittedName>
</protein>
<keyword evidence="2" id="KW-1185">Reference proteome</keyword>
<proteinExistence type="predicted"/>
<reference evidence="1" key="1">
    <citation type="submission" date="2019-07" db="EMBL/GenBank/DDBJ databases">
        <title>Annotation for the trematode Paragonimus miyazaki's.</title>
        <authorList>
            <person name="Choi Y.-J."/>
        </authorList>
    </citation>
    <scope>NUCLEOTIDE SEQUENCE</scope>
    <source>
        <strain evidence="1">Japan</strain>
    </source>
</reference>
<name>A0A8S9YNM3_9TREM</name>
<accession>A0A8S9YNM3</accession>
<dbReference type="AlphaFoldDB" id="A0A8S9YNM3"/>
<dbReference type="Proteomes" id="UP000822476">
    <property type="component" value="Unassembled WGS sequence"/>
</dbReference>
<dbReference type="EMBL" id="JTDE01003205">
    <property type="protein sequence ID" value="KAF7256344.1"/>
    <property type="molecule type" value="Genomic_DNA"/>
</dbReference>